<evidence type="ECO:0000313" key="1">
    <source>
        <dbReference type="EMBL" id="CAL0315317.1"/>
    </source>
</evidence>
<reference evidence="1 2" key="1">
    <citation type="submission" date="2024-03" db="EMBL/GenBank/DDBJ databases">
        <authorList>
            <person name="Martinez-Hernandez J."/>
        </authorList>
    </citation>
    <scope>NUCLEOTIDE SEQUENCE [LARGE SCALE GENOMIC DNA]</scope>
</reference>
<keyword evidence="2" id="KW-1185">Reference proteome</keyword>
<accession>A0AAV1X1E3</accession>
<gene>
    <name evidence="1" type="ORF">LLUT_LOCUS16377</name>
</gene>
<dbReference type="PANTHER" id="PTHR34956:SF1">
    <property type="entry name" value="DUF4005 DOMAIN-CONTAINING PROTEIN"/>
    <property type="match status" value="1"/>
</dbReference>
<protein>
    <submittedName>
        <fullName evidence="1">Uncharacterized protein</fullName>
    </submittedName>
</protein>
<comment type="caution">
    <text evidence="1">The sequence shown here is derived from an EMBL/GenBank/DDBJ whole genome shotgun (WGS) entry which is preliminary data.</text>
</comment>
<dbReference type="Proteomes" id="UP001497480">
    <property type="component" value="Unassembled WGS sequence"/>
</dbReference>
<name>A0AAV1X1E3_LUPLU</name>
<organism evidence="1 2">
    <name type="scientific">Lupinus luteus</name>
    <name type="common">European yellow lupine</name>
    <dbReference type="NCBI Taxonomy" id="3873"/>
    <lineage>
        <taxon>Eukaryota</taxon>
        <taxon>Viridiplantae</taxon>
        <taxon>Streptophyta</taxon>
        <taxon>Embryophyta</taxon>
        <taxon>Tracheophyta</taxon>
        <taxon>Spermatophyta</taxon>
        <taxon>Magnoliopsida</taxon>
        <taxon>eudicotyledons</taxon>
        <taxon>Gunneridae</taxon>
        <taxon>Pentapetalae</taxon>
        <taxon>rosids</taxon>
        <taxon>fabids</taxon>
        <taxon>Fabales</taxon>
        <taxon>Fabaceae</taxon>
        <taxon>Papilionoideae</taxon>
        <taxon>50 kb inversion clade</taxon>
        <taxon>genistoids sensu lato</taxon>
        <taxon>core genistoids</taxon>
        <taxon>Genisteae</taxon>
        <taxon>Lupinus</taxon>
    </lineage>
</organism>
<sequence>MDTQYDDDSFYTEIRKEILLLTSEDNEEILERKSTGVFIPQPITYRRHHRSYSSNLGSWKNENFRLPPYWFEKLWNNENEKGTGVFIPQAVTCRRKLRPGTKNIRSQIYRAVVEN</sequence>
<evidence type="ECO:0000313" key="2">
    <source>
        <dbReference type="Proteomes" id="UP001497480"/>
    </source>
</evidence>
<dbReference type="EMBL" id="CAXHTB010000011">
    <property type="protein sequence ID" value="CAL0315317.1"/>
    <property type="molecule type" value="Genomic_DNA"/>
</dbReference>
<dbReference type="AlphaFoldDB" id="A0AAV1X1E3"/>
<proteinExistence type="predicted"/>
<dbReference type="PANTHER" id="PTHR34956">
    <property type="entry name" value="OS05G0397300 PROTEIN"/>
    <property type="match status" value="1"/>
</dbReference>